<dbReference type="InterPro" id="IPR053160">
    <property type="entry name" value="MFS_DHA3_Transporter"/>
</dbReference>
<feature type="region of interest" description="Disordered" evidence="5">
    <location>
        <begin position="420"/>
        <end position="446"/>
    </location>
</feature>
<feature type="transmembrane region" description="Helical" evidence="6">
    <location>
        <begin position="69"/>
        <end position="87"/>
    </location>
</feature>
<dbReference type="Gene3D" id="1.20.1250.20">
    <property type="entry name" value="MFS general substrate transporter like domains"/>
    <property type="match status" value="1"/>
</dbReference>
<feature type="transmembrane region" description="Helical" evidence="6">
    <location>
        <begin position="36"/>
        <end position="57"/>
    </location>
</feature>
<keyword evidence="4 6" id="KW-0472">Membrane</keyword>
<evidence type="ECO:0000256" key="3">
    <source>
        <dbReference type="ARBA" id="ARBA00022989"/>
    </source>
</evidence>
<evidence type="ECO:0000256" key="5">
    <source>
        <dbReference type="SAM" id="MobiDB-lite"/>
    </source>
</evidence>
<accession>A0A1Q4UXR5</accession>
<evidence type="ECO:0000256" key="2">
    <source>
        <dbReference type="ARBA" id="ARBA00022692"/>
    </source>
</evidence>
<keyword evidence="2 6" id="KW-0812">Transmembrane</keyword>
<keyword evidence="8" id="KW-1185">Reference proteome</keyword>
<feature type="transmembrane region" description="Helical" evidence="6">
    <location>
        <begin position="239"/>
        <end position="259"/>
    </location>
</feature>
<proteinExistence type="predicted"/>
<feature type="transmembrane region" description="Helical" evidence="6">
    <location>
        <begin position="180"/>
        <end position="202"/>
    </location>
</feature>
<name>A0A1Q4UXR5_9ACTN</name>
<evidence type="ECO:0000313" key="7">
    <source>
        <dbReference type="EMBL" id="OKH90335.1"/>
    </source>
</evidence>
<dbReference type="InterPro" id="IPR005829">
    <property type="entry name" value="Sugar_transporter_CS"/>
</dbReference>
<feature type="transmembrane region" description="Helical" evidence="6">
    <location>
        <begin position="371"/>
        <end position="391"/>
    </location>
</feature>
<dbReference type="PANTHER" id="PTHR23530">
    <property type="entry name" value="TRANSPORT PROTEIN-RELATED"/>
    <property type="match status" value="1"/>
</dbReference>
<dbReference type="PANTHER" id="PTHR23530:SF1">
    <property type="entry name" value="PERMEASE, MAJOR FACILITATOR SUPERFAMILY-RELATED"/>
    <property type="match status" value="1"/>
</dbReference>
<evidence type="ECO:0000256" key="1">
    <source>
        <dbReference type="ARBA" id="ARBA00004141"/>
    </source>
</evidence>
<protein>
    <submittedName>
        <fullName evidence="7">MFS transporter permease</fullName>
    </submittedName>
</protein>
<evidence type="ECO:0000313" key="8">
    <source>
        <dbReference type="Proteomes" id="UP000186455"/>
    </source>
</evidence>
<feature type="transmembrane region" description="Helical" evidence="6">
    <location>
        <begin position="333"/>
        <end position="350"/>
    </location>
</feature>
<comment type="subcellular location">
    <subcellularLocation>
        <location evidence="1">Membrane</location>
        <topology evidence="1">Multi-pass membrane protein</topology>
    </subcellularLocation>
</comment>
<dbReference type="EMBL" id="LFBV01000013">
    <property type="protein sequence ID" value="OKH90335.1"/>
    <property type="molecule type" value="Genomic_DNA"/>
</dbReference>
<evidence type="ECO:0000256" key="4">
    <source>
        <dbReference type="ARBA" id="ARBA00023136"/>
    </source>
</evidence>
<feature type="transmembrane region" description="Helical" evidence="6">
    <location>
        <begin position="271"/>
        <end position="293"/>
    </location>
</feature>
<gene>
    <name evidence="7" type="ORF">AB852_36120</name>
</gene>
<dbReference type="GO" id="GO:0016020">
    <property type="term" value="C:membrane"/>
    <property type="evidence" value="ECO:0007669"/>
    <property type="project" value="UniProtKB-SubCell"/>
</dbReference>
<keyword evidence="3 6" id="KW-1133">Transmembrane helix</keyword>
<comment type="caution">
    <text evidence="7">The sequence shown here is derived from an EMBL/GenBank/DDBJ whole genome shotgun (WGS) entry which is preliminary data.</text>
</comment>
<dbReference type="STRING" id="1048205.AB852_36120"/>
<dbReference type="SUPFAM" id="SSF103473">
    <property type="entry name" value="MFS general substrate transporter"/>
    <property type="match status" value="1"/>
</dbReference>
<dbReference type="PROSITE" id="PS00216">
    <property type="entry name" value="SUGAR_TRANSPORT_1"/>
    <property type="match status" value="1"/>
</dbReference>
<feature type="transmembrane region" description="Helical" evidence="6">
    <location>
        <begin position="93"/>
        <end position="117"/>
    </location>
</feature>
<dbReference type="InterPro" id="IPR036259">
    <property type="entry name" value="MFS_trans_sf"/>
</dbReference>
<dbReference type="Proteomes" id="UP000186455">
    <property type="component" value="Unassembled WGS sequence"/>
</dbReference>
<feature type="transmembrane region" description="Helical" evidence="6">
    <location>
        <begin position="138"/>
        <end position="160"/>
    </location>
</feature>
<dbReference type="AlphaFoldDB" id="A0A1Q4UXR5"/>
<feature type="transmembrane region" description="Helical" evidence="6">
    <location>
        <begin position="397"/>
        <end position="414"/>
    </location>
</feature>
<feature type="transmembrane region" description="Helical" evidence="6">
    <location>
        <begin position="7"/>
        <end position="30"/>
    </location>
</feature>
<feature type="transmembrane region" description="Helical" evidence="6">
    <location>
        <begin position="305"/>
        <end position="327"/>
    </location>
</feature>
<reference evidence="7 8" key="1">
    <citation type="submission" date="2015-06" db="EMBL/GenBank/DDBJ databases">
        <title>Cloning and characterization of the uncialamcin biosynthetic gene cluster.</title>
        <authorList>
            <person name="Yan X."/>
            <person name="Huang T."/>
            <person name="Ge H."/>
            <person name="Shen B."/>
        </authorList>
    </citation>
    <scope>NUCLEOTIDE SEQUENCE [LARGE SCALE GENOMIC DNA]</scope>
    <source>
        <strain evidence="7 8">DCA2648</strain>
    </source>
</reference>
<sequence length="446" mass="44186">MRKARRRYITVCALFWLPIGLTIAPLVLLFTERGMALTAVAGFFAAHSLTTALLELPTGGLSDVIGRRAVLAAAGLLNAVAFTFQALGTTAWAITVGMALMGAARALSSGPAEAWYVDTVQAARGPGAELRTGLARGGAAVSAALAVGTLVGGGVPWLLGLGPDPGERLREATSGAVLPLSVPPLMGSAVALVFVAYVLAVLREPGRPSVTPAGVLRGVPATVAAGLRLGGRNALVRRVLLSAAAAGGGLATVELLVPGRAAALTGAPESGAVLFAGLACTGFVCSALGNQLAPLTARLTGSGERAVLASLSVCAAGLLLLGVTSAATDGAPLALAAMGYGLLYLGLGAAGPNENDLLHRSVTSAGRATALSVQSLALQLAGVVAGLTVTALPAGPLPWLLVSAVLFAAALLWTRRVSGAGPGPSPEATGDRATEPARPMAQGRPG</sequence>
<organism evidence="7 8">
    <name type="scientific">Streptomyces uncialis</name>
    <dbReference type="NCBI Taxonomy" id="1048205"/>
    <lineage>
        <taxon>Bacteria</taxon>
        <taxon>Bacillati</taxon>
        <taxon>Actinomycetota</taxon>
        <taxon>Actinomycetes</taxon>
        <taxon>Kitasatosporales</taxon>
        <taxon>Streptomycetaceae</taxon>
        <taxon>Streptomyces</taxon>
    </lineage>
</organism>
<evidence type="ECO:0000256" key="6">
    <source>
        <dbReference type="SAM" id="Phobius"/>
    </source>
</evidence>
<dbReference type="GO" id="GO:0022857">
    <property type="term" value="F:transmembrane transporter activity"/>
    <property type="evidence" value="ECO:0007669"/>
    <property type="project" value="InterPro"/>
</dbReference>